<dbReference type="RefSeq" id="WP_037200211.1">
    <property type="nucleotide sequence ID" value="NZ_FMAF01000033.1"/>
</dbReference>
<comment type="catalytic activity">
    <reaction evidence="3">
        <text>an acyl-CoA + acetate = a carboxylate + acetyl-CoA</text>
        <dbReference type="Rhea" id="RHEA:13381"/>
        <dbReference type="ChEBI" id="CHEBI:29067"/>
        <dbReference type="ChEBI" id="CHEBI:30089"/>
        <dbReference type="ChEBI" id="CHEBI:57288"/>
        <dbReference type="ChEBI" id="CHEBI:58342"/>
        <dbReference type="EC" id="2.8.3.8"/>
    </reaction>
</comment>
<accession>A0A1C3XE40</accession>
<evidence type="ECO:0000256" key="4">
    <source>
        <dbReference type="PIRSR" id="PIRSR000858-1"/>
    </source>
</evidence>
<dbReference type="SUPFAM" id="SSF100950">
    <property type="entry name" value="NagB/RpiA/CoA transferase-like"/>
    <property type="match status" value="2"/>
</dbReference>
<proteinExistence type="inferred from homology"/>
<dbReference type="InterPro" id="IPR037171">
    <property type="entry name" value="NagB/RpiA_transferase-like"/>
</dbReference>
<evidence type="ECO:0000256" key="1">
    <source>
        <dbReference type="ARBA" id="ARBA00007154"/>
    </source>
</evidence>
<reference evidence="6" key="1">
    <citation type="submission" date="2016-08" db="EMBL/GenBank/DDBJ databases">
        <authorList>
            <person name="Varghese N."/>
            <person name="Submissions Spin"/>
        </authorList>
    </citation>
    <scope>NUCLEOTIDE SEQUENCE [LARGE SCALE GENOMIC DNA]</scope>
    <source>
        <strain evidence="6">P1-7</strain>
    </source>
</reference>
<dbReference type="Proteomes" id="UP000199205">
    <property type="component" value="Unassembled WGS sequence"/>
</dbReference>
<dbReference type="PIRSF" id="PIRSF000858">
    <property type="entry name" value="SCOT-t"/>
    <property type="match status" value="1"/>
</dbReference>
<dbReference type="GO" id="GO:0008775">
    <property type="term" value="F:acetate CoA-transferase activity"/>
    <property type="evidence" value="ECO:0007669"/>
    <property type="project" value="UniProtKB-EC"/>
</dbReference>
<evidence type="ECO:0000256" key="2">
    <source>
        <dbReference type="ARBA" id="ARBA00022679"/>
    </source>
</evidence>
<organism evidence="5 6">
    <name type="scientific">Rhizobium lusitanum</name>
    <dbReference type="NCBI Taxonomy" id="293958"/>
    <lineage>
        <taxon>Bacteria</taxon>
        <taxon>Pseudomonadati</taxon>
        <taxon>Pseudomonadota</taxon>
        <taxon>Alphaproteobacteria</taxon>
        <taxon>Hyphomicrobiales</taxon>
        <taxon>Rhizobiaceae</taxon>
        <taxon>Rhizobium/Agrobacterium group</taxon>
        <taxon>Rhizobium</taxon>
    </lineage>
</organism>
<dbReference type="EC" id="2.8.3.8" evidence="3"/>
<dbReference type="Gene3D" id="3.40.1080.10">
    <property type="entry name" value="Glutaconate Coenzyme A-transferase"/>
    <property type="match status" value="2"/>
</dbReference>
<evidence type="ECO:0000256" key="3">
    <source>
        <dbReference type="PIRNR" id="PIRNR000858"/>
    </source>
</evidence>
<dbReference type="EMBL" id="FMAF01000033">
    <property type="protein sequence ID" value="SCB50479.1"/>
    <property type="molecule type" value="Genomic_DNA"/>
</dbReference>
<dbReference type="SMART" id="SM00882">
    <property type="entry name" value="CoA_trans"/>
    <property type="match status" value="1"/>
</dbReference>
<dbReference type="PANTHER" id="PTHR43293">
    <property type="entry name" value="ACETATE COA-TRANSFERASE YDIF"/>
    <property type="match status" value="1"/>
</dbReference>
<feature type="active site" description="5-glutamyl coenzyme A thioester intermediate" evidence="4">
    <location>
        <position position="323"/>
    </location>
</feature>
<evidence type="ECO:0000313" key="6">
    <source>
        <dbReference type="Proteomes" id="UP000199205"/>
    </source>
</evidence>
<dbReference type="InterPro" id="IPR004165">
    <property type="entry name" value="CoA_trans_fam_I"/>
</dbReference>
<protein>
    <recommendedName>
        <fullName evidence="3">Acetate CoA-transferase YdiF</fullName>
        <ecNumber evidence="3">2.8.3.8</ecNumber>
    </recommendedName>
</protein>
<evidence type="ECO:0000313" key="5">
    <source>
        <dbReference type="EMBL" id="SCB50479.1"/>
    </source>
</evidence>
<dbReference type="GO" id="GO:0046952">
    <property type="term" value="P:ketone body catabolic process"/>
    <property type="evidence" value="ECO:0007669"/>
    <property type="project" value="InterPro"/>
</dbReference>
<dbReference type="PANTHER" id="PTHR43293:SF1">
    <property type="entry name" value="ACETATE COA-TRANSFERASE YDIF"/>
    <property type="match status" value="1"/>
</dbReference>
<keyword evidence="2 3" id="KW-0808">Transferase</keyword>
<dbReference type="AlphaFoldDB" id="A0A1C3XE40"/>
<name>A0A1C3XE40_9HYPH</name>
<gene>
    <name evidence="5" type="ORF">GA0061101_13345</name>
</gene>
<comment type="function">
    <text evidence="3">CoA transferase having broad substrate specificity for short-chain acyl-CoA thioesters with the activity decreasing when the length of the carboxylic acid chain exceeds four carbons.</text>
</comment>
<dbReference type="InterPro" id="IPR014388">
    <property type="entry name" value="3-oxoacid_CoA-transferase"/>
</dbReference>
<comment type="similarity">
    <text evidence="1 3">Belongs to the 3-oxoacid CoA-transferase family.</text>
</comment>
<sequence>MQIITSNDAAALLKDGMTVAASAFGGCCHPEAISAAVEQRFLAEGGPRGLTLLFAASAGDRKTRGMGHFGHEGLAKRVIAGGWRGTPRLGELALAEKIDAYCWPQGVIAQLYRAIAAGQPGVVTHIGLGSFMDPRNGGGRMNESTTEELVERISLRGRDWLLYPSMPLDCVLLRGTTADEDGNITLEDEAFPVDVLAMAQAGRNSGGIVIVQVKRIAERGSLPAADVRIPGMLVDYVVVCDDPTQHGISFGEADNIAYTGRLRSAVSQLPPLPLTVDKVIQRRAFQELLGRKGATINLGIGIAAGIGRIASEEAFDDYTVTIESGVIGGIPAEELSFGAAVNPSAIIAQASQFDFYDGGGLDLAFLGMAEVDIRGAVNVSRFGKTIVGVGGFTNIAQTAGSVVYMGSFSHGGADIRVADGKLSIVADGRSCKIVDKVAQVSSDPHAAPVGQRQIVVTERAVFHVIDGRLTLTEVAPGIDARTDVIERLPAGVAIADRLVLMDTHLFHPSPMKDFAHED</sequence>
<dbReference type="Pfam" id="PF01144">
    <property type="entry name" value="CoA_trans"/>
    <property type="match status" value="1"/>
</dbReference>
<dbReference type="OrthoDB" id="9805230at2"/>